<dbReference type="PANTHER" id="PTHR43651:SF3">
    <property type="entry name" value="1,4-ALPHA-GLUCAN-BRANCHING ENZYME"/>
    <property type="match status" value="1"/>
</dbReference>
<protein>
    <submittedName>
        <fullName evidence="1">Glycogen branching enzyme</fullName>
    </submittedName>
</protein>
<reference evidence="1" key="1">
    <citation type="submission" date="2013-08" db="EMBL/GenBank/DDBJ databases">
        <authorList>
            <person name="Mendez C."/>
            <person name="Richter M."/>
            <person name="Ferrer M."/>
            <person name="Sanchez J."/>
        </authorList>
    </citation>
    <scope>NUCLEOTIDE SEQUENCE</scope>
</reference>
<gene>
    <name evidence="1" type="ORF">B1A_20547</name>
</gene>
<dbReference type="SUPFAM" id="SSF51445">
    <property type="entry name" value="(Trans)glycosidases"/>
    <property type="match status" value="1"/>
</dbReference>
<dbReference type="GO" id="GO:0003844">
    <property type="term" value="F:1,4-alpha-glucan branching enzyme activity"/>
    <property type="evidence" value="ECO:0007669"/>
    <property type="project" value="TreeGrafter"/>
</dbReference>
<dbReference type="GO" id="GO:0005829">
    <property type="term" value="C:cytosol"/>
    <property type="evidence" value="ECO:0007669"/>
    <property type="project" value="TreeGrafter"/>
</dbReference>
<dbReference type="InterPro" id="IPR017853">
    <property type="entry name" value="GH"/>
</dbReference>
<dbReference type="GO" id="GO:0005978">
    <property type="term" value="P:glycogen biosynthetic process"/>
    <property type="evidence" value="ECO:0007669"/>
    <property type="project" value="TreeGrafter"/>
</dbReference>
<dbReference type="Gene3D" id="3.20.20.80">
    <property type="entry name" value="Glycosidases"/>
    <property type="match status" value="1"/>
</dbReference>
<organism evidence="1">
    <name type="scientific">mine drainage metagenome</name>
    <dbReference type="NCBI Taxonomy" id="410659"/>
    <lineage>
        <taxon>unclassified sequences</taxon>
        <taxon>metagenomes</taxon>
        <taxon>ecological metagenomes</taxon>
    </lineage>
</organism>
<dbReference type="PANTHER" id="PTHR43651">
    <property type="entry name" value="1,4-ALPHA-GLUCAN-BRANCHING ENZYME"/>
    <property type="match status" value="1"/>
</dbReference>
<reference evidence="1" key="2">
    <citation type="journal article" date="2014" name="ISME J.">
        <title>Microbial stratification in low pH oxic and suboxic macroscopic growths along an acid mine drainage.</title>
        <authorList>
            <person name="Mendez-Garcia C."/>
            <person name="Mesa V."/>
            <person name="Sprenger R.R."/>
            <person name="Richter M."/>
            <person name="Diez M.S."/>
            <person name="Solano J."/>
            <person name="Bargiela R."/>
            <person name="Golyshina O.V."/>
            <person name="Manteca A."/>
            <person name="Ramos J.L."/>
            <person name="Gallego J.R."/>
            <person name="Llorente I."/>
            <person name="Martins Dos Santos V.A."/>
            <person name="Jensen O.N."/>
            <person name="Pelaez A.I."/>
            <person name="Sanchez J."/>
            <person name="Ferrer M."/>
        </authorList>
    </citation>
    <scope>NUCLEOTIDE SEQUENCE</scope>
</reference>
<evidence type="ECO:0000313" key="1">
    <source>
        <dbReference type="EMBL" id="EQD29762.1"/>
    </source>
</evidence>
<accession>T0YD95</accession>
<dbReference type="AlphaFoldDB" id="T0YD95"/>
<name>T0YD95_9ZZZZ</name>
<sequence length="197" mass="22296">MKWDMGWMHDTLKYFAADPVHRKYHHHQITFSMWYAFNENFVLPLSHDEVVHGKGSLIGKMAGDTWQRFANLRLLYGYQWTHPGKKLLFMGGEFGQWSEWRHEESLEWHLLQFAPQPVCNAGFATSTGCIARPRPSMRATSAPKALSGSIATMPMTVSSYSCAAGKDHATWRWSSVISLPCRASITERACRSAADGS</sequence>
<feature type="non-terminal residue" evidence="1">
    <location>
        <position position="197"/>
    </location>
</feature>
<comment type="caution">
    <text evidence="1">The sequence shown here is derived from an EMBL/GenBank/DDBJ whole genome shotgun (WGS) entry which is preliminary data.</text>
</comment>
<dbReference type="EMBL" id="AUZX01015160">
    <property type="protein sequence ID" value="EQD29762.1"/>
    <property type="molecule type" value="Genomic_DNA"/>
</dbReference>
<proteinExistence type="predicted"/>